<dbReference type="PANTHER" id="PTHR23513">
    <property type="entry name" value="INTEGRAL MEMBRANE EFFLUX PROTEIN-RELATED"/>
    <property type="match status" value="1"/>
</dbReference>
<feature type="transmembrane region" description="Helical" evidence="7">
    <location>
        <begin position="374"/>
        <end position="394"/>
    </location>
</feature>
<feature type="transmembrane region" description="Helical" evidence="7">
    <location>
        <begin position="77"/>
        <end position="100"/>
    </location>
</feature>
<comment type="subcellular location">
    <subcellularLocation>
        <location evidence="1">Cell membrane</location>
        <topology evidence="1">Multi-pass membrane protein</topology>
    </subcellularLocation>
</comment>
<dbReference type="Gene3D" id="1.20.1250.20">
    <property type="entry name" value="MFS general substrate transporter like domains"/>
    <property type="match status" value="1"/>
</dbReference>
<gene>
    <name evidence="8" type="ORF">IAB02_05030</name>
</gene>
<dbReference type="GO" id="GO:0022857">
    <property type="term" value="F:transmembrane transporter activity"/>
    <property type="evidence" value="ECO:0007669"/>
    <property type="project" value="InterPro"/>
</dbReference>
<reference evidence="8" key="2">
    <citation type="journal article" date="2021" name="PeerJ">
        <title>Extensive microbial diversity within the chicken gut microbiome revealed by metagenomics and culture.</title>
        <authorList>
            <person name="Gilroy R."/>
            <person name="Ravi A."/>
            <person name="Getino M."/>
            <person name="Pursley I."/>
            <person name="Horton D.L."/>
            <person name="Alikhan N.F."/>
            <person name="Baker D."/>
            <person name="Gharbi K."/>
            <person name="Hall N."/>
            <person name="Watson M."/>
            <person name="Adriaenssens E.M."/>
            <person name="Foster-Nyarko E."/>
            <person name="Jarju S."/>
            <person name="Secka A."/>
            <person name="Antonio M."/>
            <person name="Oren A."/>
            <person name="Chaudhuri R.R."/>
            <person name="La Ragione R."/>
            <person name="Hildebrand F."/>
            <person name="Pallen M.J."/>
        </authorList>
    </citation>
    <scope>NUCLEOTIDE SEQUENCE</scope>
    <source>
        <strain evidence="8">ChiHcec3-11533</strain>
    </source>
</reference>
<feature type="transmembrane region" description="Helical" evidence="7">
    <location>
        <begin position="265"/>
        <end position="284"/>
    </location>
</feature>
<feature type="transmembrane region" description="Helical" evidence="7">
    <location>
        <begin position="153"/>
        <end position="170"/>
    </location>
</feature>
<dbReference type="InterPro" id="IPR036259">
    <property type="entry name" value="MFS_trans_sf"/>
</dbReference>
<evidence type="ECO:0000256" key="5">
    <source>
        <dbReference type="ARBA" id="ARBA00023136"/>
    </source>
</evidence>
<name>A0A9D1IBS5_9FIRM</name>
<evidence type="ECO:0000256" key="6">
    <source>
        <dbReference type="SAM" id="MobiDB-lite"/>
    </source>
</evidence>
<keyword evidence="4 7" id="KW-1133">Transmembrane helix</keyword>
<feature type="transmembrane region" description="Helical" evidence="7">
    <location>
        <begin position="106"/>
        <end position="132"/>
    </location>
</feature>
<evidence type="ECO:0000256" key="4">
    <source>
        <dbReference type="ARBA" id="ARBA00022989"/>
    </source>
</evidence>
<organism evidence="8 9">
    <name type="scientific">Candidatus Pullichristensenella excrementigallinarum</name>
    <dbReference type="NCBI Taxonomy" id="2840907"/>
    <lineage>
        <taxon>Bacteria</taxon>
        <taxon>Bacillati</taxon>
        <taxon>Bacillota</taxon>
        <taxon>Clostridia</taxon>
        <taxon>Candidatus Pullichristensenella</taxon>
    </lineage>
</organism>
<accession>A0A9D1IBS5</accession>
<dbReference type="PANTHER" id="PTHR23513:SF11">
    <property type="entry name" value="STAPHYLOFERRIN A TRANSPORTER"/>
    <property type="match status" value="1"/>
</dbReference>
<feature type="transmembrane region" description="Helical" evidence="7">
    <location>
        <begin position="348"/>
        <end position="368"/>
    </location>
</feature>
<feature type="transmembrane region" description="Helical" evidence="7">
    <location>
        <begin position="45"/>
        <end position="70"/>
    </location>
</feature>
<evidence type="ECO:0000256" key="1">
    <source>
        <dbReference type="ARBA" id="ARBA00004651"/>
    </source>
</evidence>
<feature type="transmembrane region" description="Helical" evidence="7">
    <location>
        <begin position="12"/>
        <end position="39"/>
    </location>
</feature>
<dbReference type="GO" id="GO:0005886">
    <property type="term" value="C:plasma membrane"/>
    <property type="evidence" value="ECO:0007669"/>
    <property type="project" value="UniProtKB-SubCell"/>
</dbReference>
<keyword evidence="2" id="KW-1003">Cell membrane</keyword>
<evidence type="ECO:0000313" key="9">
    <source>
        <dbReference type="Proteomes" id="UP000824072"/>
    </source>
</evidence>
<sequence>MSGAREGGWRKRILLFLISQCVTLFGSTLVQMAMVWYVTLATASGAWVGAFSVVSYLPQFLVSFAAGAWADRYSRKALILGADLGIAAVTLGMIFAMPFLEGAPQMLWALLVLAALRSIGTGIQTPAVNAVIPTLVPEGQRMRFNGIHATLQSIVQFAAPAAAGAVLTFSSLRTTLWLDVLTAAIGVGIAALIPIARTKRSEAAGSVLREMKAGMAYALSDREIRKILAVYGLSVFFCVPGGYLAGLFVGRFFGNTYGNLAAVELVGFAGMTLGGILLGAWGGFKDKKRTLALGCLAFGVAGVLMGISSDFRIYLALMALYGVALTTIQTTATTLLQEKARPAMLGRVFGLLSALYAGFLPAGMAIFGPMADRISLRWLMIASGLAAVLQTGWIGRGRAFRKPREAIAPMRLPKRVRGENAGSPGPRRPARRGR</sequence>
<dbReference type="EMBL" id="DVMU01000112">
    <property type="protein sequence ID" value="HIU33906.1"/>
    <property type="molecule type" value="Genomic_DNA"/>
</dbReference>
<keyword evidence="5 7" id="KW-0472">Membrane</keyword>
<evidence type="ECO:0000313" key="8">
    <source>
        <dbReference type="EMBL" id="HIU33906.1"/>
    </source>
</evidence>
<reference evidence="8" key="1">
    <citation type="submission" date="2020-10" db="EMBL/GenBank/DDBJ databases">
        <authorList>
            <person name="Gilroy R."/>
        </authorList>
    </citation>
    <scope>NUCLEOTIDE SEQUENCE</scope>
    <source>
        <strain evidence="8">ChiHcec3-11533</strain>
    </source>
</reference>
<feature type="transmembrane region" description="Helical" evidence="7">
    <location>
        <begin position="228"/>
        <end position="253"/>
    </location>
</feature>
<feature type="transmembrane region" description="Helical" evidence="7">
    <location>
        <begin position="291"/>
        <end position="307"/>
    </location>
</feature>
<dbReference type="Pfam" id="PF07690">
    <property type="entry name" value="MFS_1"/>
    <property type="match status" value="1"/>
</dbReference>
<dbReference type="CDD" id="cd06173">
    <property type="entry name" value="MFS_MefA_like"/>
    <property type="match status" value="1"/>
</dbReference>
<feature type="transmembrane region" description="Helical" evidence="7">
    <location>
        <begin position="176"/>
        <end position="196"/>
    </location>
</feature>
<keyword evidence="3 7" id="KW-0812">Transmembrane</keyword>
<proteinExistence type="predicted"/>
<comment type="caution">
    <text evidence="8">The sequence shown here is derived from an EMBL/GenBank/DDBJ whole genome shotgun (WGS) entry which is preliminary data.</text>
</comment>
<evidence type="ECO:0000256" key="7">
    <source>
        <dbReference type="SAM" id="Phobius"/>
    </source>
</evidence>
<evidence type="ECO:0000256" key="2">
    <source>
        <dbReference type="ARBA" id="ARBA00022475"/>
    </source>
</evidence>
<dbReference type="SUPFAM" id="SSF103473">
    <property type="entry name" value="MFS general substrate transporter"/>
    <property type="match status" value="1"/>
</dbReference>
<dbReference type="AlphaFoldDB" id="A0A9D1IBS5"/>
<dbReference type="Proteomes" id="UP000824072">
    <property type="component" value="Unassembled WGS sequence"/>
</dbReference>
<protein>
    <submittedName>
        <fullName evidence="8">MFS transporter</fullName>
    </submittedName>
</protein>
<dbReference type="InterPro" id="IPR011701">
    <property type="entry name" value="MFS"/>
</dbReference>
<feature type="transmembrane region" description="Helical" evidence="7">
    <location>
        <begin position="313"/>
        <end position="336"/>
    </location>
</feature>
<feature type="region of interest" description="Disordered" evidence="6">
    <location>
        <begin position="411"/>
        <end position="434"/>
    </location>
</feature>
<evidence type="ECO:0000256" key="3">
    <source>
        <dbReference type="ARBA" id="ARBA00022692"/>
    </source>
</evidence>